<name>A0A934JVQ0_9GAMM</name>
<dbReference type="SMART" id="SM00387">
    <property type="entry name" value="HATPase_c"/>
    <property type="match status" value="1"/>
</dbReference>
<evidence type="ECO:0000256" key="1">
    <source>
        <dbReference type="ARBA" id="ARBA00000085"/>
    </source>
</evidence>
<keyword evidence="5" id="KW-0597">Phosphoprotein</keyword>
<keyword evidence="9" id="KW-0067">ATP-binding</keyword>
<comment type="catalytic activity">
    <reaction evidence="1">
        <text>ATP + protein L-histidine = ADP + protein N-phospho-L-histidine.</text>
        <dbReference type="EC" id="2.7.13.3"/>
    </reaction>
</comment>
<dbReference type="AlphaFoldDB" id="A0A934JVQ0"/>
<dbReference type="InterPro" id="IPR005467">
    <property type="entry name" value="His_kinase_dom"/>
</dbReference>
<dbReference type="PANTHER" id="PTHR44936">
    <property type="entry name" value="SENSOR PROTEIN CREC"/>
    <property type="match status" value="1"/>
</dbReference>
<evidence type="ECO:0000259" key="11">
    <source>
        <dbReference type="PROSITE" id="PS50109"/>
    </source>
</evidence>
<keyword evidence="4" id="KW-1003">Cell membrane</keyword>
<dbReference type="InterPro" id="IPR036890">
    <property type="entry name" value="HATPase_C_sf"/>
</dbReference>
<dbReference type="InterPro" id="IPR004358">
    <property type="entry name" value="Sig_transdc_His_kin-like_C"/>
</dbReference>
<keyword evidence="7" id="KW-0547">Nucleotide-binding</keyword>
<keyword evidence="14" id="KW-1185">Reference proteome</keyword>
<evidence type="ECO:0000256" key="3">
    <source>
        <dbReference type="ARBA" id="ARBA00012438"/>
    </source>
</evidence>
<feature type="domain" description="HAMP" evidence="12">
    <location>
        <begin position="191"/>
        <end position="237"/>
    </location>
</feature>
<dbReference type="PROSITE" id="PS50885">
    <property type="entry name" value="HAMP"/>
    <property type="match status" value="1"/>
</dbReference>
<evidence type="ECO:0000256" key="8">
    <source>
        <dbReference type="ARBA" id="ARBA00022777"/>
    </source>
</evidence>
<evidence type="ECO:0000259" key="12">
    <source>
        <dbReference type="PROSITE" id="PS50885"/>
    </source>
</evidence>
<keyword evidence="6" id="KW-0808">Transferase</keyword>
<dbReference type="RefSeq" id="WP_199468180.1">
    <property type="nucleotide sequence ID" value="NZ_JAEMNX010000009.1"/>
</dbReference>
<dbReference type="Pfam" id="PF02518">
    <property type="entry name" value="HATPase_c"/>
    <property type="match status" value="1"/>
</dbReference>
<dbReference type="PRINTS" id="PR00344">
    <property type="entry name" value="BCTRLSENSOR"/>
</dbReference>
<dbReference type="InterPro" id="IPR003661">
    <property type="entry name" value="HisK_dim/P_dom"/>
</dbReference>
<keyword evidence="10" id="KW-0812">Transmembrane</keyword>
<protein>
    <recommendedName>
        <fullName evidence="3">histidine kinase</fullName>
        <ecNumber evidence="3">2.7.13.3</ecNumber>
    </recommendedName>
</protein>
<dbReference type="CDD" id="cd00082">
    <property type="entry name" value="HisKA"/>
    <property type="match status" value="1"/>
</dbReference>
<dbReference type="SMART" id="SM00304">
    <property type="entry name" value="HAMP"/>
    <property type="match status" value="1"/>
</dbReference>
<comment type="subcellular location">
    <subcellularLocation>
        <location evidence="2">Cell membrane</location>
        <topology evidence="2">Multi-pass membrane protein</topology>
    </subcellularLocation>
</comment>
<dbReference type="SMART" id="SM00388">
    <property type="entry name" value="HisKA"/>
    <property type="match status" value="1"/>
</dbReference>
<dbReference type="Gene3D" id="1.10.287.130">
    <property type="match status" value="1"/>
</dbReference>
<evidence type="ECO:0000256" key="2">
    <source>
        <dbReference type="ARBA" id="ARBA00004651"/>
    </source>
</evidence>
<evidence type="ECO:0000313" key="14">
    <source>
        <dbReference type="Proteomes" id="UP000628710"/>
    </source>
</evidence>
<organism evidence="13 14">
    <name type="scientific">Marinomonas transparens</name>
    <dbReference type="NCBI Taxonomy" id="2795388"/>
    <lineage>
        <taxon>Bacteria</taxon>
        <taxon>Pseudomonadati</taxon>
        <taxon>Pseudomonadota</taxon>
        <taxon>Gammaproteobacteria</taxon>
        <taxon>Oceanospirillales</taxon>
        <taxon>Oceanospirillaceae</taxon>
        <taxon>Marinomonas</taxon>
    </lineage>
</organism>
<dbReference type="Proteomes" id="UP000628710">
    <property type="component" value="Unassembled WGS sequence"/>
</dbReference>
<accession>A0A934JVQ0</accession>
<dbReference type="Pfam" id="PF00512">
    <property type="entry name" value="HisKA"/>
    <property type="match status" value="1"/>
</dbReference>
<dbReference type="GO" id="GO:0005886">
    <property type="term" value="C:plasma membrane"/>
    <property type="evidence" value="ECO:0007669"/>
    <property type="project" value="UniProtKB-SubCell"/>
</dbReference>
<evidence type="ECO:0000256" key="5">
    <source>
        <dbReference type="ARBA" id="ARBA00022553"/>
    </source>
</evidence>
<evidence type="ECO:0000313" key="13">
    <source>
        <dbReference type="EMBL" id="MBJ7537897.1"/>
    </source>
</evidence>
<keyword evidence="8" id="KW-0418">Kinase</keyword>
<evidence type="ECO:0000256" key="9">
    <source>
        <dbReference type="ARBA" id="ARBA00022840"/>
    </source>
</evidence>
<dbReference type="InterPro" id="IPR050980">
    <property type="entry name" value="2C_sensor_his_kinase"/>
</dbReference>
<dbReference type="PANTHER" id="PTHR44936:SF10">
    <property type="entry name" value="SENSOR PROTEIN RSTB"/>
    <property type="match status" value="1"/>
</dbReference>
<dbReference type="SUPFAM" id="SSF55874">
    <property type="entry name" value="ATPase domain of HSP90 chaperone/DNA topoisomerase II/histidine kinase"/>
    <property type="match status" value="1"/>
</dbReference>
<gene>
    <name evidence="13" type="ORF">I8J31_09455</name>
</gene>
<feature type="domain" description="Histidine kinase" evidence="11">
    <location>
        <begin position="245"/>
        <end position="456"/>
    </location>
</feature>
<reference evidence="13" key="1">
    <citation type="submission" date="2020-12" db="EMBL/GenBank/DDBJ databases">
        <title>Marinomonas arctica sp. nov., a psychrotolerant bacterium isolated from the Arctic.</title>
        <authorList>
            <person name="Zhang Y."/>
        </authorList>
    </citation>
    <scope>NUCLEOTIDE SEQUENCE</scope>
    <source>
        <strain evidence="13">C1424</strain>
    </source>
</reference>
<dbReference type="InterPro" id="IPR003660">
    <property type="entry name" value="HAMP_dom"/>
</dbReference>
<dbReference type="CDD" id="cd06225">
    <property type="entry name" value="HAMP"/>
    <property type="match status" value="1"/>
</dbReference>
<feature type="transmembrane region" description="Helical" evidence="10">
    <location>
        <begin position="27"/>
        <end position="49"/>
    </location>
</feature>
<dbReference type="Gene3D" id="6.10.340.10">
    <property type="match status" value="1"/>
</dbReference>
<evidence type="ECO:0000256" key="10">
    <source>
        <dbReference type="SAM" id="Phobius"/>
    </source>
</evidence>
<sequence>MFNDDKSRHNGDSAAPLKQSKLSVSHFFGMTLLKQFISMYLALIVLFFISTVGNEMLFNSLYYDELHDDQLHDYETVVTLIKALYPIQSNEEFQTLLQGINKTSNLPIEIIPFDQLTLSEKQLSDIQQGVPVWPFFPLDIHFQLIAPNTVVKVGPMKESEAAELVFTAFRYFPLFIFVGFALLWVLGMQYRLVKLEHTANAFSRGEFDARAPEGFLALGDLSKTFNVMAERLKRLFESQRNLINAVSHELRSPIGRLRFQLEMVADTSDDNLKNQYLLGMNADIDDMGEMVHELLSYTRLESAEPLLKLENMDVSSWLFKQKQHLVSEINTEIHLSLPDKETWVAMEPQLMSRLLRNLVSNADKYTNTTIVVGVSVDALHYKMWVDDDGPGITEEQAVHLFEPFTRLDVSRNKETGGYGLGLAIVAQIARQHGGEVSIHRSEFGGARILVTWPVVV</sequence>
<evidence type="ECO:0000256" key="6">
    <source>
        <dbReference type="ARBA" id="ARBA00022679"/>
    </source>
</evidence>
<dbReference type="InterPro" id="IPR036097">
    <property type="entry name" value="HisK_dim/P_sf"/>
</dbReference>
<dbReference type="SUPFAM" id="SSF47384">
    <property type="entry name" value="Homodimeric domain of signal transducing histidine kinase"/>
    <property type="match status" value="1"/>
</dbReference>
<dbReference type="InterPro" id="IPR003594">
    <property type="entry name" value="HATPase_dom"/>
</dbReference>
<evidence type="ECO:0000256" key="4">
    <source>
        <dbReference type="ARBA" id="ARBA00022475"/>
    </source>
</evidence>
<dbReference type="EC" id="2.7.13.3" evidence="3"/>
<comment type="caution">
    <text evidence="13">The sequence shown here is derived from an EMBL/GenBank/DDBJ whole genome shotgun (WGS) entry which is preliminary data.</text>
</comment>
<dbReference type="PROSITE" id="PS50109">
    <property type="entry name" value="HIS_KIN"/>
    <property type="match status" value="1"/>
</dbReference>
<keyword evidence="10" id="KW-0472">Membrane</keyword>
<dbReference type="GO" id="GO:0000155">
    <property type="term" value="F:phosphorelay sensor kinase activity"/>
    <property type="evidence" value="ECO:0007669"/>
    <property type="project" value="InterPro"/>
</dbReference>
<evidence type="ECO:0000256" key="7">
    <source>
        <dbReference type="ARBA" id="ARBA00022741"/>
    </source>
</evidence>
<dbReference type="EMBL" id="JAEMNX010000009">
    <property type="protein sequence ID" value="MBJ7537897.1"/>
    <property type="molecule type" value="Genomic_DNA"/>
</dbReference>
<proteinExistence type="predicted"/>
<feature type="transmembrane region" description="Helical" evidence="10">
    <location>
        <begin position="164"/>
        <end position="186"/>
    </location>
</feature>
<dbReference type="Gene3D" id="3.30.565.10">
    <property type="entry name" value="Histidine kinase-like ATPase, C-terminal domain"/>
    <property type="match status" value="1"/>
</dbReference>
<keyword evidence="10" id="KW-1133">Transmembrane helix</keyword>
<dbReference type="GO" id="GO:0005524">
    <property type="term" value="F:ATP binding"/>
    <property type="evidence" value="ECO:0007669"/>
    <property type="project" value="UniProtKB-KW"/>
</dbReference>